<evidence type="ECO:0000313" key="1">
    <source>
        <dbReference type="EMBL" id="EYC37834.1"/>
    </source>
</evidence>
<protein>
    <submittedName>
        <fullName evidence="1">Uncharacterized protein</fullName>
    </submittedName>
</protein>
<comment type="caution">
    <text evidence="1">The sequence shown here is derived from an EMBL/GenBank/DDBJ whole genome shotgun (WGS) entry which is preliminary data.</text>
</comment>
<dbReference type="Proteomes" id="UP000024635">
    <property type="component" value="Unassembled WGS sequence"/>
</dbReference>
<sequence length="78" mass="8787">MVSGAGHGRSLTHATVLNRLSTKAHESLHVCQPVEHTVAKILNNVPQELHCPLFCKRRDKMVANPQFDYQRLNDCPAR</sequence>
<dbReference type="AlphaFoldDB" id="A0A016WDB2"/>
<proteinExistence type="predicted"/>
<reference evidence="2" key="1">
    <citation type="journal article" date="2015" name="Nat. Genet.">
        <title>The genome and transcriptome of the zoonotic hookworm Ancylostoma ceylanicum identify infection-specific gene families.</title>
        <authorList>
            <person name="Schwarz E.M."/>
            <person name="Hu Y."/>
            <person name="Antoshechkin I."/>
            <person name="Miller M.M."/>
            <person name="Sternberg P.W."/>
            <person name="Aroian R.V."/>
        </authorList>
    </citation>
    <scope>NUCLEOTIDE SEQUENCE</scope>
    <source>
        <strain evidence="2">HY135</strain>
    </source>
</reference>
<keyword evidence="2" id="KW-1185">Reference proteome</keyword>
<accession>A0A016WDB2</accession>
<name>A0A016WDB2_9BILA</name>
<evidence type="ECO:0000313" key="2">
    <source>
        <dbReference type="Proteomes" id="UP000024635"/>
    </source>
</evidence>
<dbReference type="EMBL" id="JARK01000362">
    <property type="protein sequence ID" value="EYC37834.1"/>
    <property type="molecule type" value="Genomic_DNA"/>
</dbReference>
<organism evidence="1 2">
    <name type="scientific">Ancylostoma ceylanicum</name>
    <dbReference type="NCBI Taxonomy" id="53326"/>
    <lineage>
        <taxon>Eukaryota</taxon>
        <taxon>Metazoa</taxon>
        <taxon>Ecdysozoa</taxon>
        <taxon>Nematoda</taxon>
        <taxon>Chromadorea</taxon>
        <taxon>Rhabditida</taxon>
        <taxon>Rhabditina</taxon>
        <taxon>Rhabditomorpha</taxon>
        <taxon>Strongyloidea</taxon>
        <taxon>Ancylostomatidae</taxon>
        <taxon>Ancylostomatinae</taxon>
        <taxon>Ancylostoma</taxon>
    </lineage>
</organism>
<gene>
    <name evidence="1" type="primary">Acey_s0762.g2134</name>
    <name evidence="1" type="ORF">Y032_0762g2134</name>
</gene>